<dbReference type="InterPro" id="IPR036291">
    <property type="entry name" value="NAD(P)-bd_dom_sf"/>
</dbReference>
<dbReference type="EMBL" id="FOLE01000002">
    <property type="protein sequence ID" value="SFC04427.1"/>
    <property type="molecule type" value="Genomic_DNA"/>
</dbReference>
<protein>
    <submittedName>
        <fullName evidence="7">D-3-phosphoglycerate dehydrogenase</fullName>
    </submittedName>
</protein>
<dbReference type="Gene3D" id="3.40.50.720">
    <property type="entry name" value="NAD(P)-binding Rossmann-like Domain"/>
    <property type="match status" value="2"/>
</dbReference>
<dbReference type="InterPro" id="IPR006139">
    <property type="entry name" value="D-isomer_2_OHA_DH_cat_dom"/>
</dbReference>
<keyword evidence="2 4" id="KW-0560">Oxidoreductase</keyword>
<dbReference type="GO" id="GO:0016616">
    <property type="term" value="F:oxidoreductase activity, acting on the CH-OH group of donors, NAD or NADP as acceptor"/>
    <property type="evidence" value="ECO:0007669"/>
    <property type="project" value="InterPro"/>
</dbReference>
<name>A0A1I1FY88_9BACT</name>
<dbReference type="AlphaFoldDB" id="A0A1I1FY88"/>
<dbReference type="OrthoDB" id="1522997at2"/>
<feature type="domain" description="D-isomer specific 2-hydroxyacid dehydrogenase catalytic" evidence="5">
    <location>
        <begin position="4"/>
        <end position="310"/>
    </location>
</feature>
<evidence type="ECO:0000313" key="8">
    <source>
        <dbReference type="Proteomes" id="UP000199514"/>
    </source>
</evidence>
<evidence type="ECO:0000256" key="4">
    <source>
        <dbReference type="RuleBase" id="RU003719"/>
    </source>
</evidence>
<reference evidence="7 8" key="1">
    <citation type="submission" date="2016-10" db="EMBL/GenBank/DDBJ databases">
        <authorList>
            <person name="de Groot N.N."/>
        </authorList>
    </citation>
    <scope>NUCLEOTIDE SEQUENCE [LARGE SCALE GENOMIC DNA]</scope>
    <source>
        <strain evidence="7 8">DSM 6793</strain>
    </source>
</reference>
<gene>
    <name evidence="7" type="ORF">SAMN05421780_102376</name>
</gene>
<keyword evidence="3" id="KW-0520">NAD</keyword>
<dbReference type="RefSeq" id="WP_091509027.1">
    <property type="nucleotide sequence ID" value="NZ_FOLE01000002.1"/>
</dbReference>
<evidence type="ECO:0000313" key="7">
    <source>
        <dbReference type="EMBL" id="SFC04427.1"/>
    </source>
</evidence>
<dbReference type="STRING" id="927664.SAMN05421780_102376"/>
<sequence length="312" mass="35078">MRCLIIDDMHPSISQMLLDIEITPNYRPDIKREEILDIIADYQGLIVRSKTPINAEILAKASQLQFIGRAGAGLDNIDLEAVKAANIRLFHAAEGNRDAVGEHAVGLMLCLLNKLHTSDRQVRQKQWLREYNRGYELGSLTVGIIGYGNMGRATARKLSGFGCRVLAYDKYLTQWPDTHAQQVSLQTLQQETDLLSLHIPLTAETKGMVNESFINAFHKNIWLVNTARGEIVPLQELEKTLETGKVRGAALDVLENEKLASLSPSQIETFDRLAQRENVVFSPHVAGWTFESYQRINEVLVKQLASFVKENI</sequence>
<dbReference type="InterPro" id="IPR006140">
    <property type="entry name" value="D-isomer_DH_NAD-bd"/>
</dbReference>
<keyword evidence="8" id="KW-1185">Reference proteome</keyword>
<dbReference type="PANTHER" id="PTHR42789:SF1">
    <property type="entry name" value="D-ISOMER SPECIFIC 2-HYDROXYACID DEHYDROGENASE FAMILY PROTEIN (AFU_ORTHOLOGUE AFUA_6G10090)"/>
    <property type="match status" value="1"/>
</dbReference>
<evidence type="ECO:0000259" key="5">
    <source>
        <dbReference type="Pfam" id="PF00389"/>
    </source>
</evidence>
<accession>A0A1I1FY88</accession>
<evidence type="ECO:0000256" key="1">
    <source>
        <dbReference type="ARBA" id="ARBA00005854"/>
    </source>
</evidence>
<dbReference type="InterPro" id="IPR050857">
    <property type="entry name" value="D-2-hydroxyacid_DH"/>
</dbReference>
<comment type="similarity">
    <text evidence="1 4">Belongs to the D-isomer specific 2-hydroxyacid dehydrogenase family.</text>
</comment>
<dbReference type="GO" id="GO:0051287">
    <property type="term" value="F:NAD binding"/>
    <property type="evidence" value="ECO:0007669"/>
    <property type="project" value="InterPro"/>
</dbReference>
<feature type="domain" description="D-isomer specific 2-hydroxyacid dehydrogenase NAD-binding" evidence="6">
    <location>
        <begin position="105"/>
        <end position="286"/>
    </location>
</feature>
<dbReference type="SUPFAM" id="SSF51735">
    <property type="entry name" value="NAD(P)-binding Rossmann-fold domains"/>
    <property type="match status" value="1"/>
</dbReference>
<evidence type="ECO:0000256" key="2">
    <source>
        <dbReference type="ARBA" id="ARBA00023002"/>
    </source>
</evidence>
<evidence type="ECO:0000256" key="3">
    <source>
        <dbReference type="ARBA" id="ARBA00023027"/>
    </source>
</evidence>
<dbReference type="Pfam" id="PF02826">
    <property type="entry name" value="2-Hacid_dh_C"/>
    <property type="match status" value="1"/>
</dbReference>
<organism evidence="7 8">
    <name type="scientific">Flexibacter flexilis DSM 6793</name>
    <dbReference type="NCBI Taxonomy" id="927664"/>
    <lineage>
        <taxon>Bacteria</taxon>
        <taxon>Pseudomonadati</taxon>
        <taxon>Bacteroidota</taxon>
        <taxon>Cytophagia</taxon>
        <taxon>Cytophagales</taxon>
        <taxon>Flexibacteraceae</taxon>
        <taxon>Flexibacter</taxon>
    </lineage>
</organism>
<evidence type="ECO:0000259" key="6">
    <source>
        <dbReference type="Pfam" id="PF02826"/>
    </source>
</evidence>
<dbReference type="Pfam" id="PF00389">
    <property type="entry name" value="2-Hacid_dh"/>
    <property type="match status" value="1"/>
</dbReference>
<dbReference type="SUPFAM" id="SSF52283">
    <property type="entry name" value="Formate/glycerate dehydrogenase catalytic domain-like"/>
    <property type="match status" value="1"/>
</dbReference>
<proteinExistence type="inferred from homology"/>
<dbReference type="PANTHER" id="PTHR42789">
    <property type="entry name" value="D-ISOMER SPECIFIC 2-HYDROXYACID DEHYDROGENASE FAMILY PROTEIN (AFU_ORTHOLOGUE AFUA_6G10090)"/>
    <property type="match status" value="1"/>
</dbReference>
<dbReference type="Proteomes" id="UP000199514">
    <property type="component" value="Unassembled WGS sequence"/>
</dbReference>